<evidence type="ECO:0000256" key="3">
    <source>
        <dbReference type="ARBA" id="ARBA00051764"/>
    </source>
</evidence>
<keyword evidence="2" id="KW-0560">Oxidoreductase</keyword>
<dbReference type="PANTHER" id="PTHR42980">
    <property type="entry name" value="2-OXOISOVALERATE DEHYDROGENASE SUBUNIT BETA-RELATED"/>
    <property type="match status" value="1"/>
</dbReference>
<evidence type="ECO:0000313" key="6">
    <source>
        <dbReference type="Proteomes" id="UP000286097"/>
    </source>
</evidence>
<dbReference type="InterPro" id="IPR005475">
    <property type="entry name" value="Transketolase-like_Pyr-bd"/>
</dbReference>
<dbReference type="PANTHER" id="PTHR42980:SF1">
    <property type="entry name" value="2-OXOISOVALERATE DEHYDROGENASE SUBUNIT BETA, MITOCHONDRIAL"/>
    <property type="match status" value="1"/>
</dbReference>
<evidence type="ECO:0000313" key="5">
    <source>
        <dbReference type="EMBL" id="RQM18505.1"/>
    </source>
</evidence>
<reference evidence="5 6" key="1">
    <citation type="submission" date="2018-06" db="EMBL/GenBank/DDBJ databases">
        <title>Comparative genomics of downy mildews reveals potential adaptations to biotrophy.</title>
        <authorList>
            <person name="Fletcher K."/>
            <person name="Klosterman S.J."/>
            <person name="Derevnina L."/>
            <person name="Martin F."/>
            <person name="Koike S."/>
            <person name="Reyes Chin-Wo S."/>
            <person name="Mou B."/>
            <person name="Michelmore R."/>
        </authorList>
    </citation>
    <scope>NUCLEOTIDE SEQUENCE [LARGE SCALE GENOMIC DNA]</scope>
    <source>
        <strain evidence="5 6">R13</strain>
    </source>
</reference>
<proteinExistence type="predicted"/>
<accession>A0A3R7XMP4</accession>
<dbReference type="GO" id="GO:0007584">
    <property type="term" value="P:response to nutrient"/>
    <property type="evidence" value="ECO:0007669"/>
    <property type="project" value="TreeGrafter"/>
</dbReference>
<dbReference type="SUPFAM" id="SSF52518">
    <property type="entry name" value="Thiamin diphosphate-binding fold (THDP-binding)"/>
    <property type="match status" value="1"/>
</dbReference>
<dbReference type="GO" id="GO:0009083">
    <property type="term" value="P:branched-chain amino acid catabolic process"/>
    <property type="evidence" value="ECO:0007669"/>
    <property type="project" value="TreeGrafter"/>
</dbReference>
<protein>
    <recommendedName>
        <fullName evidence="4">Transketolase-like pyrimidine-binding domain-containing protein</fullName>
    </recommendedName>
</protein>
<comment type="catalytic activity">
    <reaction evidence="3">
        <text>N(6)-[(R)-lipoyl]-L-lysyl-[protein] + 3-methyl-2-oxobutanoate + H(+) = N(6)-[(R)-S(8)-2-methylpropanoyldihydrolipoyl]-L-lysyl-[protein] + CO2</text>
        <dbReference type="Rhea" id="RHEA:13457"/>
        <dbReference type="Rhea" id="RHEA-COMP:10474"/>
        <dbReference type="Rhea" id="RHEA-COMP:10497"/>
        <dbReference type="ChEBI" id="CHEBI:11851"/>
        <dbReference type="ChEBI" id="CHEBI:15378"/>
        <dbReference type="ChEBI" id="CHEBI:16526"/>
        <dbReference type="ChEBI" id="CHEBI:83099"/>
        <dbReference type="ChEBI" id="CHEBI:83142"/>
        <dbReference type="EC" id="1.2.4.4"/>
    </reaction>
    <physiologicalReaction direction="left-to-right" evidence="3">
        <dbReference type="Rhea" id="RHEA:13458"/>
    </physiologicalReaction>
</comment>
<dbReference type="Pfam" id="PF02779">
    <property type="entry name" value="Transket_pyr"/>
    <property type="match status" value="1"/>
</dbReference>
<comment type="cofactor">
    <cofactor evidence="1">
        <name>thiamine diphosphate</name>
        <dbReference type="ChEBI" id="CHEBI:58937"/>
    </cofactor>
</comment>
<dbReference type="VEuPathDB" id="FungiDB:DD237_008294"/>
<evidence type="ECO:0000256" key="1">
    <source>
        <dbReference type="ARBA" id="ARBA00001964"/>
    </source>
</evidence>
<name>A0A3R7XMP4_9STRA</name>
<dbReference type="InterPro" id="IPR029061">
    <property type="entry name" value="THDP-binding"/>
</dbReference>
<dbReference type="GO" id="GO:0003863">
    <property type="term" value="F:branched-chain 2-oxo acid dehydrogenase activity"/>
    <property type="evidence" value="ECO:0007669"/>
    <property type="project" value="UniProtKB-EC"/>
</dbReference>
<sequence>MPCVCNGTDPSTVRFGENVAVSGVFRCSMDLREKFGNERVFTIPMSEQEISGFVIDYASTGCTSIAEIQSADYNFFQIVNEAAKFRYRSGNEFNRGKVTFRAPYELFWGMGTIQKKGLLLASIRNPNAILFLEPKALSLSGMSRLGQDYAVRYRCHSCRMGCTIESVPPMLEKFSEYAEDIGISCELISHGMRTRLGVRSARLVD</sequence>
<dbReference type="AlphaFoldDB" id="A0A3R7XMP4"/>
<gene>
    <name evidence="5" type="ORF">DD237_008294</name>
</gene>
<feature type="domain" description="Transketolase-like pyrimidine-binding" evidence="4">
    <location>
        <begin position="8"/>
        <end position="104"/>
    </location>
</feature>
<evidence type="ECO:0000256" key="2">
    <source>
        <dbReference type="ARBA" id="ARBA00023002"/>
    </source>
</evidence>
<dbReference type="Gene3D" id="3.40.50.970">
    <property type="match status" value="1"/>
</dbReference>
<organism evidence="5 6">
    <name type="scientific">Peronospora effusa</name>
    <dbReference type="NCBI Taxonomy" id="542832"/>
    <lineage>
        <taxon>Eukaryota</taxon>
        <taxon>Sar</taxon>
        <taxon>Stramenopiles</taxon>
        <taxon>Oomycota</taxon>
        <taxon>Peronosporomycetes</taxon>
        <taxon>Peronosporales</taxon>
        <taxon>Peronosporaceae</taxon>
        <taxon>Peronospora</taxon>
    </lineage>
</organism>
<dbReference type="Proteomes" id="UP000286097">
    <property type="component" value="Unassembled WGS sequence"/>
</dbReference>
<comment type="caution">
    <text evidence="5">The sequence shown here is derived from an EMBL/GenBank/DDBJ whole genome shotgun (WGS) entry which is preliminary data.</text>
</comment>
<dbReference type="EMBL" id="QKXF01000053">
    <property type="protein sequence ID" value="RQM18505.1"/>
    <property type="molecule type" value="Genomic_DNA"/>
</dbReference>
<evidence type="ECO:0000259" key="4">
    <source>
        <dbReference type="Pfam" id="PF02779"/>
    </source>
</evidence>